<reference evidence="4" key="1">
    <citation type="submission" date="2025-08" db="UniProtKB">
        <authorList>
            <consortium name="RefSeq"/>
        </authorList>
    </citation>
    <scope>IDENTIFICATION</scope>
    <source>
        <strain evidence="4">Tuebingen</strain>
        <tissue evidence="4">Fibroblasts and whole tissue</tissue>
    </source>
</reference>
<sequence>MNIRKTEAEDYKLNIFSSSSRPRQNVFKVSVNDDSAAKVKRKFVKGGESVTLDTRIQIKTTDVIKWHFNDHLIAEINENGEERFREGLMLDNQTGSLTIMNTTDSGDYYVEIMISRSNNFNVTILKNFSVNVTAVSGLSSLFKAILPYFTLPAAAAAVIAATTVGVIYHRRVSSKKNEKKNLKEILYAAPKKVVLLMEKGPNPADGRGSGFNGPISQNKQQ</sequence>
<dbReference type="Gene3D" id="2.60.40.10">
    <property type="entry name" value="Immunoglobulins"/>
    <property type="match status" value="1"/>
</dbReference>
<name>A0A8M9PSA4_DANRE</name>
<keyword evidence="2" id="KW-1133">Transmembrane helix</keyword>
<keyword evidence="2" id="KW-0812">Transmembrane</keyword>
<protein>
    <submittedName>
        <fullName evidence="4">Uncharacterized protein si:rp71-36a1.5</fullName>
    </submittedName>
</protein>
<evidence type="ECO:0000313" key="4">
    <source>
        <dbReference type="RefSeq" id="XP_021325206.1"/>
    </source>
</evidence>
<dbReference type="PANTHER" id="PTHR21063">
    <property type="entry name" value="LFA-3"/>
    <property type="match status" value="1"/>
</dbReference>
<evidence type="ECO:0000313" key="3">
    <source>
        <dbReference type="Proteomes" id="UP000000437"/>
    </source>
</evidence>
<dbReference type="KEGG" id="dre:100001329"/>
<dbReference type="InterPro" id="IPR036179">
    <property type="entry name" value="Ig-like_dom_sf"/>
</dbReference>
<accession>A0A8M9PSA4</accession>
<proteinExistence type="predicted"/>
<keyword evidence="2" id="KW-0472">Membrane</keyword>
<keyword evidence="3" id="KW-1185">Reference proteome</keyword>
<gene>
    <name evidence="4" type="primary">si:rp71-36a1.5</name>
</gene>
<dbReference type="PANTHER" id="PTHR21063:SF4">
    <property type="entry name" value="CD48 ANTIGEN-RELATED"/>
    <property type="match status" value="1"/>
</dbReference>
<dbReference type="InterPro" id="IPR013783">
    <property type="entry name" value="Ig-like_fold"/>
</dbReference>
<dbReference type="RefSeq" id="XP_021325206.1">
    <property type="nucleotide sequence ID" value="XM_021469531.3"/>
</dbReference>
<feature type="region of interest" description="Disordered" evidence="1">
    <location>
        <begin position="199"/>
        <end position="221"/>
    </location>
</feature>
<dbReference type="SUPFAM" id="SSF48726">
    <property type="entry name" value="Immunoglobulin"/>
    <property type="match status" value="1"/>
</dbReference>
<dbReference type="GeneID" id="100001329"/>
<evidence type="ECO:0000256" key="1">
    <source>
        <dbReference type="SAM" id="MobiDB-lite"/>
    </source>
</evidence>
<feature type="transmembrane region" description="Helical" evidence="2">
    <location>
        <begin position="145"/>
        <end position="168"/>
    </location>
</feature>
<organism evidence="3 4">
    <name type="scientific">Danio rerio</name>
    <name type="common">Zebrafish</name>
    <name type="synonym">Brachydanio rerio</name>
    <dbReference type="NCBI Taxonomy" id="7955"/>
    <lineage>
        <taxon>Eukaryota</taxon>
        <taxon>Metazoa</taxon>
        <taxon>Chordata</taxon>
        <taxon>Craniata</taxon>
        <taxon>Vertebrata</taxon>
        <taxon>Euteleostomi</taxon>
        <taxon>Actinopterygii</taxon>
        <taxon>Neopterygii</taxon>
        <taxon>Teleostei</taxon>
        <taxon>Ostariophysi</taxon>
        <taxon>Cypriniformes</taxon>
        <taxon>Danionidae</taxon>
        <taxon>Danioninae</taxon>
        <taxon>Danio</taxon>
    </lineage>
</organism>
<dbReference type="AlphaFoldDB" id="A0A8M9PSA4"/>
<dbReference type="OrthoDB" id="8948341at2759"/>
<dbReference type="Proteomes" id="UP000000437">
    <property type="component" value="Chromosome 22"/>
</dbReference>
<evidence type="ECO:0000256" key="2">
    <source>
        <dbReference type="SAM" id="Phobius"/>
    </source>
</evidence>